<sequence>MKIDLSDIARGRRIVAVAAKEMERTRSVPRPPRLGLMYRLIRRLLG</sequence>
<dbReference type="Proteomes" id="UP000681356">
    <property type="component" value="Unassembled WGS sequence"/>
</dbReference>
<evidence type="ECO:0000313" key="2">
    <source>
        <dbReference type="Proteomes" id="UP000681356"/>
    </source>
</evidence>
<comment type="caution">
    <text evidence="1">The sequence shown here is derived from an EMBL/GenBank/DDBJ whole genome shotgun (WGS) entry which is preliminary data.</text>
</comment>
<dbReference type="EMBL" id="JAGTUU010000007">
    <property type="protein sequence ID" value="MBS0125849.1"/>
    <property type="molecule type" value="Genomic_DNA"/>
</dbReference>
<dbReference type="AlphaFoldDB" id="A0A8J7WG84"/>
<accession>A0A8J7WG84</accession>
<proteinExistence type="predicted"/>
<evidence type="ECO:0000313" key="1">
    <source>
        <dbReference type="EMBL" id="MBS0125849.1"/>
    </source>
</evidence>
<keyword evidence="2" id="KW-1185">Reference proteome</keyword>
<organism evidence="1 2">
    <name type="scientific">Thetidibacter halocola</name>
    <dbReference type="NCBI Taxonomy" id="2827239"/>
    <lineage>
        <taxon>Bacteria</taxon>
        <taxon>Pseudomonadati</taxon>
        <taxon>Pseudomonadota</taxon>
        <taxon>Alphaproteobacteria</taxon>
        <taxon>Rhodobacterales</taxon>
        <taxon>Roseobacteraceae</taxon>
        <taxon>Thetidibacter</taxon>
    </lineage>
</organism>
<protein>
    <submittedName>
        <fullName evidence="1">Uncharacterized protein</fullName>
    </submittedName>
</protein>
<reference evidence="1" key="1">
    <citation type="submission" date="2021-04" db="EMBL/GenBank/DDBJ databases">
        <authorList>
            <person name="Yoon J."/>
        </authorList>
    </citation>
    <scope>NUCLEOTIDE SEQUENCE</scope>
    <source>
        <strain evidence="1">KMU-90</strain>
    </source>
</reference>
<dbReference type="RefSeq" id="WP_212537815.1">
    <property type="nucleotide sequence ID" value="NZ_JAGTUU010000007.1"/>
</dbReference>
<gene>
    <name evidence="1" type="ORF">KB874_17330</name>
</gene>
<name>A0A8J7WG84_9RHOB</name>